<dbReference type="OrthoDB" id="3535343at2759"/>
<evidence type="ECO:0000313" key="2">
    <source>
        <dbReference type="Proteomes" id="UP001055219"/>
    </source>
</evidence>
<sequence length="135" mass="15117">MTLITTRKTRRLRYDGTLVSSVFNYANVTDEGLVDNTVTTLAGDSTTIDIWRDFIKPNFSIFPEDVLFQSGAVYSGLVDRKFLTYPVAAWSIMYQGVILTTVYVENTGMLVGDDYFSPALRTSVITDFLNTKATD</sequence>
<accession>A0A9P9XVQ4</accession>
<dbReference type="RefSeq" id="XP_051359329.1">
    <property type="nucleotide sequence ID" value="XM_051509676.1"/>
</dbReference>
<protein>
    <submittedName>
        <fullName evidence="1">Uncharacterized protein</fullName>
    </submittedName>
</protein>
<comment type="caution">
    <text evidence="1">The sequence shown here is derived from an EMBL/GenBank/DDBJ whole genome shotgun (WGS) entry which is preliminary data.</text>
</comment>
<name>A0A9P9XVQ4_9HYPO</name>
<organism evidence="1 2">
    <name type="scientific">Emericellopsis cladophorae</name>
    <dbReference type="NCBI Taxonomy" id="2686198"/>
    <lineage>
        <taxon>Eukaryota</taxon>
        <taxon>Fungi</taxon>
        <taxon>Dikarya</taxon>
        <taxon>Ascomycota</taxon>
        <taxon>Pezizomycotina</taxon>
        <taxon>Sordariomycetes</taxon>
        <taxon>Hypocreomycetidae</taxon>
        <taxon>Hypocreales</taxon>
        <taxon>Bionectriaceae</taxon>
        <taxon>Emericellopsis</taxon>
    </lineage>
</organism>
<gene>
    <name evidence="1" type="ORF">J7T54_000368</name>
</gene>
<reference evidence="1" key="1">
    <citation type="journal article" date="2021" name="J Fungi (Basel)">
        <title>Genomic and Metabolomic Analyses of the Marine Fungus Emericellopsis cladophorae: Insights into Saltwater Adaptability Mechanisms and Its Biosynthetic Potential.</title>
        <authorList>
            <person name="Goncalves M.F.M."/>
            <person name="Hilario S."/>
            <person name="Van de Peer Y."/>
            <person name="Esteves A.C."/>
            <person name="Alves A."/>
        </authorList>
    </citation>
    <scope>NUCLEOTIDE SEQUENCE</scope>
    <source>
        <strain evidence="1">MUM 19.33</strain>
    </source>
</reference>
<keyword evidence="2" id="KW-1185">Reference proteome</keyword>
<proteinExistence type="predicted"/>
<reference evidence="1" key="2">
    <citation type="submission" date="2022-07" db="EMBL/GenBank/DDBJ databases">
        <authorList>
            <person name="Goncalves M.F.M."/>
            <person name="Hilario S."/>
            <person name="Van De Peer Y."/>
            <person name="Esteves A.C."/>
            <person name="Alves A."/>
        </authorList>
    </citation>
    <scope>NUCLEOTIDE SEQUENCE</scope>
    <source>
        <strain evidence="1">MUM 19.33</strain>
    </source>
</reference>
<dbReference type="EMBL" id="JAGIXG020000067">
    <property type="protein sequence ID" value="KAI6778473.1"/>
    <property type="molecule type" value="Genomic_DNA"/>
</dbReference>
<dbReference type="AlphaFoldDB" id="A0A9P9XVQ4"/>
<dbReference type="Proteomes" id="UP001055219">
    <property type="component" value="Unassembled WGS sequence"/>
</dbReference>
<dbReference type="GeneID" id="75826888"/>
<evidence type="ECO:0000313" key="1">
    <source>
        <dbReference type="EMBL" id="KAI6778473.1"/>
    </source>
</evidence>